<organism evidence="5">
    <name type="scientific">Salpingoeca rosetta (strain ATCC 50818 / BSB-021)</name>
    <dbReference type="NCBI Taxonomy" id="946362"/>
    <lineage>
        <taxon>Eukaryota</taxon>
        <taxon>Choanoflagellata</taxon>
        <taxon>Craspedida</taxon>
        <taxon>Salpingoecidae</taxon>
        <taxon>Salpingoeca</taxon>
    </lineage>
</organism>
<dbReference type="Proteomes" id="UP000007799">
    <property type="component" value="Unassembled WGS sequence"/>
</dbReference>
<dbReference type="InParanoid" id="F2US01"/>
<reference evidence="4" key="1">
    <citation type="submission" date="2009-08" db="EMBL/GenBank/DDBJ databases">
        <title>Annotation of Salpingoeca rosetta.</title>
        <authorList>
            <consortium name="The Broad Institute Genome Sequencing Platform"/>
            <person name="Russ C."/>
            <person name="Cuomo C."/>
            <person name="Burger G."/>
            <person name="Gray M.W."/>
            <person name="Holland P.W.H."/>
            <person name="King N."/>
            <person name="Lang F.B.F."/>
            <person name="Roger A.J."/>
            <person name="Ruiz-Trillo I."/>
            <person name="Young S.K."/>
            <person name="Zeng Q."/>
            <person name="Gargeya S."/>
            <person name="Alvarado L."/>
            <person name="Berlin A."/>
            <person name="Chapman S.B."/>
            <person name="Chen Z."/>
            <person name="Freedman E."/>
            <person name="Gellesch M."/>
            <person name="Goldberg J."/>
            <person name="Griggs A."/>
            <person name="Gujja S."/>
            <person name="Heilman E."/>
            <person name="Heiman D."/>
            <person name="Howarth C."/>
            <person name="Mehta T."/>
            <person name="Neiman D."/>
            <person name="Pearson M."/>
            <person name="Roberts A."/>
            <person name="Saif S."/>
            <person name="Shea T."/>
            <person name="Shenoy N."/>
            <person name="Sisk P."/>
            <person name="Stolte C."/>
            <person name="Sykes S."/>
            <person name="White J."/>
            <person name="Yandava C."/>
            <person name="Haas B."/>
            <person name="Nusbaum C."/>
            <person name="Birren B."/>
        </authorList>
    </citation>
    <scope>NUCLEOTIDE SEQUENCE [LARGE SCALE GENOMIC DNA]</scope>
    <source>
        <strain evidence="4">ATCC 50818</strain>
    </source>
</reference>
<name>F2US01_SALR5</name>
<keyword evidence="1" id="KW-0677">Repeat</keyword>
<dbReference type="eggNOG" id="KOG1840">
    <property type="taxonomic scope" value="Eukaryota"/>
</dbReference>
<dbReference type="SUPFAM" id="SSF48452">
    <property type="entry name" value="TPR-like"/>
    <property type="match status" value="1"/>
</dbReference>
<dbReference type="EMBL" id="GL832993">
    <property type="protein sequence ID" value="EGD80406.1"/>
    <property type="molecule type" value="Genomic_DNA"/>
</dbReference>
<dbReference type="RefSeq" id="XP_004987970.1">
    <property type="nucleotide sequence ID" value="XM_004987913.1"/>
</dbReference>
<evidence type="ECO:0000256" key="2">
    <source>
        <dbReference type="ARBA" id="ARBA00022803"/>
    </source>
</evidence>
<dbReference type="AlphaFoldDB" id="F2US01"/>
<keyword evidence="2" id="KW-0802">TPR repeat</keyword>
<dbReference type="STRING" id="946362.F2US01"/>
<dbReference type="PANTHER" id="PTHR45641">
    <property type="entry name" value="TETRATRICOPEPTIDE REPEAT PROTEIN (AFU_ORTHOLOGUE AFUA_6G03870)"/>
    <property type="match status" value="1"/>
</dbReference>
<evidence type="ECO:0000256" key="3">
    <source>
        <dbReference type="SAM" id="MobiDB-lite"/>
    </source>
</evidence>
<dbReference type="KEGG" id="sre:PTSG_11051"/>
<dbReference type="SMART" id="SM00028">
    <property type="entry name" value="TPR"/>
    <property type="match status" value="4"/>
</dbReference>
<evidence type="ECO:0000313" key="5">
    <source>
        <dbReference type="Proteomes" id="UP000007799"/>
    </source>
</evidence>
<gene>
    <name evidence="4" type="ORF">PTSG_11051</name>
</gene>
<evidence type="ECO:0000313" key="4">
    <source>
        <dbReference type="EMBL" id="EGD80406.1"/>
    </source>
</evidence>
<sequence length="603" mass="66411">MAAMEAVGVSSGAIERFVQTLQQQFPETYKEMTTQEACTSIVVPRTKDSQCAYIDVMREENKDNVGRATVFVSHAWRYKIVDVLTTLLEFAAEEGQSGSSKTQHVNVTANLPQDWWSTTFKKSIRQIGKVLLVLTPWNDPVPLTRAWCLWEIFCSISQADVDLQIRLPSQQRHALRDAITETHTAVTNMLVEVQAEKAEAWKKEDKDMIFRAIQSTVGFTALNRAVKDRMRAWCLRTVDAFVTAHQQQREDANRDDTWAAAKFAQLCHQTGMVMVTFGELDRGIMHLTKALDVVSGLKDQQLLASTIHTSLGNAYNSKGAFDRALEHHSIVLQLRRELLPARDPRIAAAHNNLANASANKGNNASAIDHFTQALDIQLAAVGERDPNTAAMYNDLGNVYNNCRDYARAIACLNKALGTRIALLGEHHPETAVTLNNIGRSFGEMGEHGKAAGYFQLALECFLTVLGPNHSRTQQAAHNAAMSRQMALAHGMPVTPVTIPTAAHAPTSTAKRTGTSSHNSNTQAQSLLVRFLAAVSPPTPQQQLLVRFLAKTLSTRASQDPGADPGPTSRFHEAAKHQQEHSDDSPGDEEDQHVPVRKGCCGMQ</sequence>
<dbReference type="Pfam" id="PF13424">
    <property type="entry name" value="TPR_12"/>
    <property type="match status" value="2"/>
</dbReference>
<feature type="compositionally biased region" description="Basic and acidic residues" evidence="3">
    <location>
        <begin position="569"/>
        <end position="583"/>
    </location>
</feature>
<dbReference type="PANTHER" id="PTHR45641:SF19">
    <property type="entry name" value="NEPHROCYSTIN-3"/>
    <property type="match status" value="1"/>
</dbReference>
<dbReference type="OrthoDB" id="418911at2759"/>
<dbReference type="Gene3D" id="1.25.40.10">
    <property type="entry name" value="Tetratricopeptide repeat domain"/>
    <property type="match status" value="2"/>
</dbReference>
<dbReference type="InterPro" id="IPR019734">
    <property type="entry name" value="TPR_rpt"/>
</dbReference>
<proteinExistence type="predicted"/>
<protein>
    <submittedName>
        <fullName evidence="4">Uncharacterized protein</fullName>
    </submittedName>
</protein>
<keyword evidence="5" id="KW-1185">Reference proteome</keyword>
<evidence type="ECO:0000256" key="1">
    <source>
        <dbReference type="ARBA" id="ARBA00022737"/>
    </source>
</evidence>
<feature type="region of interest" description="Disordered" evidence="3">
    <location>
        <begin position="555"/>
        <end position="603"/>
    </location>
</feature>
<dbReference type="GeneID" id="16068496"/>
<accession>F2US01</accession>
<dbReference type="InterPro" id="IPR011990">
    <property type="entry name" value="TPR-like_helical_dom_sf"/>
</dbReference>